<dbReference type="AlphaFoldDB" id="A0A507CHS9"/>
<feature type="transmembrane region" description="Helical" evidence="2">
    <location>
        <begin position="357"/>
        <end position="378"/>
    </location>
</feature>
<feature type="transmembrane region" description="Helical" evidence="2">
    <location>
        <begin position="314"/>
        <end position="337"/>
    </location>
</feature>
<accession>A0A507CHS9</accession>
<comment type="caution">
    <text evidence="3">The sequence shown here is derived from an EMBL/GenBank/DDBJ whole genome shotgun (WGS) entry which is preliminary data.</text>
</comment>
<dbReference type="PANTHER" id="PTHR16189">
    <property type="entry name" value="TRANSMEMBRANE PROTEIN 104-RELATED"/>
    <property type="match status" value="1"/>
</dbReference>
<protein>
    <recommendedName>
        <fullName evidence="5">Amino acid transporter transmembrane domain-containing protein</fullName>
    </recommendedName>
</protein>
<name>A0A507CHS9_9FUNG</name>
<evidence type="ECO:0000313" key="3">
    <source>
        <dbReference type="EMBL" id="TPX37614.1"/>
    </source>
</evidence>
<feature type="transmembrane region" description="Helical" evidence="2">
    <location>
        <begin position="390"/>
        <end position="408"/>
    </location>
</feature>
<feature type="compositionally biased region" description="Polar residues" evidence="1">
    <location>
        <begin position="779"/>
        <end position="791"/>
    </location>
</feature>
<reference evidence="3 4" key="1">
    <citation type="journal article" date="2019" name="Sci. Rep.">
        <title>Comparative genomics of chytrid fungi reveal insights into the obligate biotrophic and pathogenic lifestyle of Synchytrium endobioticum.</title>
        <authorList>
            <person name="van de Vossenberg B.T.L.H."/>
            <person name="Warris S."/>
            <person name="Nguyen H.D.T."/>
            <person name="van Gent-Pelzer M.P.E."/>
            <person name="Joly D.L."/>
            <person name="van de Geest H.C."/>
            <person name="Bonants P.J.M."/>
            <person name="Smith D.S."/>
            <person name="Levesque C.A."/>
            <person name="van der Lee T.A.J."/>
        </authorList>
    </citation>
    <scope>NUCLEOTIDE SEQUENCE [LARGE SCALE GENOMIC DNA]</scope>
    <source>
        <strain evidence="3 4">JEL517</strain>
    </source>
</reference>
<evidence type="ECO:0008006" key="5">
    <source>
        <dbReference type="Google" id="ProtNLM"/>
    </source>
</evidence>
<feature type="transmembrane region" description="Helical" evidence="2">
    <location>
        <begin position="283"/>
        <end position="302"/>
    </location>
</feature>
<feature type="region of interest" description="Disordered" evidence="1">
    <location>
        <begin position="884"/>
        <end position="927"/>
    </location>
</feature>
<keyword evidence="2" id="KW-0472">Membrane</keyword>
<feature type="region of interest" description="Disordered" evidence="1">
    <location>
        <begin position="678"/>
        <end position="706"/>
    </location>
</feature>
<dbReference type="PANTHER" id="PTHR16189:SF3">
    <property type="entry name" value="AMINO ACID TRANSPORTER TRANSMEMBRANE DOMAIN-CONTAINING PROTEIN"/>
    <property type="match status" value="1"/>
</dbReference>
<feature type="region of interest" description="Disordered" evidence="1">
    <location>
        <begin position="719"/>
        <end position="747"/>
    </location>
</feature>
<evidence type="ECO:0000256" key="1">
    <source>
        <dbReference type="SAM" id="MobiDB-lite"/>
    </source>
</evidence>
<keyword evidence="2" id="KW-1133">Transmembrane helix</keyword>
<proteinExistence type="predicted"/>
<sequence>MDLVAPSSLLVPAPINDIGLRSSKDNASFNTTSTKEAKPAAVGASGLSRHGVARHSTMRKLLKHKTVGVLGGIALLVNSMAGPGLPQAAGMYQQNGWLYPTVAFLLYAILTALCSMFVIEAMQSIPGNKHFQGTVEYGTLINFYFSDNFSHILGQLFLYCSLQSTSIASIVTASQTFDSILIDIFHRTCGLSFRSGWVCVSQTTSANSPFGDELMVFTGGFLVVLLLVIPLSRMNLDDNINFQIWGFIATLVIYAIWIINSIVLGMSSSNGLPAAEASPSLGAVTGIVMLNYAVAATIPSWVNVKRRQVNVSGSVWSSVLISLFSYIALGVLPALALDLSNGNLLTAMASKGMLGRVTGYMFSIVVLVFSIPVFFFVSKANLVQNDLARPSVATIFSHVLPWIISIFFQTGTTINTFIAFTSLIFVSIANFAIPLAIYLKCLRFRVSYNTARQLTPRQRNLLKKIHIASKAINRFLDIAQQEIENKQRVNPSHLALPLSASSGTATPDHVDTPIFTINSPAEKPISLLRETLPPPAKVLSQESTPRLASFELERGGSFHTGSFQTGTLQNTANRRKVLILDNSPASGSPMKASPLRIESRLSNDIVPDISPSTPSQGRLRPALIAPTSPSRPASLLDASAMVTEPLDENDADDVRLAAIDLLIDEDVPDPENERKAMTIARSLHRPSHDMTYSPESMDEMPPPPTLARRLSKLIRPISHRFSSHDREQSLQSQPSHQRDTSQHPQSIAQQSFDLPTMSRSIKSQDGLGITTVESRTRENSNSPTRLYTSKQLGTVAETSSLKERETATSASIASASLGSSFDLLRDGSRQNSNWVDSKATNSTTNLFGTPATSTNAPLGIIVQSPTPVPSYPTNANIYLSVTPTPSAGKPSSEFSIASRPSSSHMSRSNSGFPGDHSVQHHTRTLPM</sequence>
<evidence type="ECO:0000313" key="4">
    <source>
        <dbReference type="Proteomes" id="UP000319731"/>
    </source>
</evidence>
<organism evidence="3 4">
    <name type="scientific">Synchytrium microbalum</name>
    <dbReference type="NCBI Taxonomy" id="1806994"/>
    <lineage>
        <taxon>Eukaryota</taxon>
        <taxon>Fungi</taxon>
        <taxon>Fungi incertae sedis</taxon>
        <taxon>Chytridiomycota</taxon>
        <taxon>Chytridiomycota incertae sedis</taxon>
        <taxon>Chytridiomycetes</taxon>
        <taxon>Synchytriales</taxon>
        <taxon>Synchytriaceae</taxon>
        <taxon>Synchytrium</taxon>
    </lineage>
</organism>
<keyword evidence="2" id="KW-0812">Transmembrane</keyword>
<feature type="transmembrane region" description="Helical" evidence="2">
    <location>
        <begin position="97"/>
        <end position="119"/>
    </location>
</feature>
<feature type="transmembrane region" description="Helical" evidence="2">
    <location>
        <begin position="244"/>
        <end position="263"/>
    </location>
</feature>
<dbReference type="RefSeq" id="XP_031027525.1">
    <property type="nucleotide sequence ID" value="XM_031166687.1"/>
</dbReference>
<feature type="transmembrane region" description="Helical" evidence="2">
    <location>
        <begin position="214"/>
        <end position="232"/>
    </location>
</feature>
<dbReference type="EMBL" id="QEAO01000002">
    <property type="protein sequence ID" value="TPX37614.1"/>
    <property type="molecule type" value="Genomic_DNA"/>
</dbReference>
<feature type="transmembrane region" description="Helical" evidence="2">
    <location>
        <begin position="67"/>
        <end position="85"/>
    </location>
</feature>
<feature type="compositionally biased region" description="Low complexity" evidence="1">
    <location>
        <begin position="895"/>
        <end position="910"/>
    </location>
</feature>
<dbReference type="Proteomes" id="UP000319731">
    <property type="component" value="Unassembled WGS sequence"/>
</dbReference>
<evidence type="ECO:0000256" key="2">
    <source>
        <dbReference type="SAM" id="Phobius"/>
    </source>
</evidence>
<gene>
    <name evidence="3" type="ORF">SmJEL517_g00758</name>
</gene>
<dbReference type="STRING" id="1806994.A0A507CHS9"/>
<feature type="transmembrane region" description="Helical" evidence="2">
    <location>
        <begin position="414"/>
        <end position="439"/>
    </location>
</feature>
<dbReference type="OrthoDB" id="294541at2759"/>
<feature type="region of interest" description="Disordered" evidence="1">
    <location>
        <begin position="762"/>
        <end position="791"/>
    </location>
</feature>
<keyword evidence="4" id="KW-1185">Reference proteome</keyword>
<dbReference type="GeneID" id="42001984"/>